<dbReference type="Gene3D" id="3.40.710.10">
    <property type="entry name" value="DD-peptidase/beta-lactamase superfamily"/>
    <property type="match status" value="1"/>
</dbReference>
<gene>
    <name evidence="2" type="ORF">SAMN04489717_0441</name>
</gene>
<dbReference type="InterPro" id="IPR001466">
    <property type="entry name" value="Beta-lactam-related"/>
</dbReference>
<dbReference type="STRING" id="117157.SAMN04489717_0441"/>
<evidence type="ECO:0000259" key="1">
    <source>
        <dbReference type="Pfam" id="PF00144"/>
    </source>
</evidence>
<dbReference type="SUPFAM" id="SSF56601">
    <property type="entry name" value="beta-lactamase/transpeptidase-like"/>
    <property type="match status" value="1"/>
</dbReference>
<proteinExistence type="predicted"/>
<accession>A0A1H1LQN2</accession>
<name>A0A1H1LQN2_9ACTN</name>
<dbReference type="InterPro" id="IPR050789">
    <property type="entry name" value="Diverse_Enzym_Activities"/>
</dbReference>
<dbReference type="PANTHER" id="PTHR43283">
    <property type="entry name" value="BETA-LACTAMASE-RELATED"/>
    <property type="match status" value="1"/>
</dbReference>
<organism evidence="2 3">
    <name type="scientific">Actinopolymorpha singaporensis</name>
    <dbReference type="NCBI Taxonomy" id="117157"/>
    <lineage>
        <taxon>Bacteria</taxon>
        <taxon>Bacillati</taxon>
        <taxon>Actinomycetota</taxon>
        <taxon>Actinomycetes</taxon>
        <taxon>Propionibacteriales</taxon>
        <taxon>Actinopolymorphaceae</taxon>
        <taxon>Actinopolymorpha</taxon>
    </lineage>
</organism>
<evidence type="ECO:0000313" key="2">
    <source>
        <dbReference type="EMBL" id="SDR76129.1"/>
    </source>
</evidence>
<keyword evidence="3" id="KW-1185">Reference proteome</keyword>
<protein>
    <submittedName>
        <fullName evidence="2">CubicO group peptidase, beta-lactamase class C family</fullName>
    </submittedName>
</protein>
<dbReference type="InterPro" id="IPR012338">
    <property type="entry name" value="Beta-lactam/transpept-like"/>
</dbReference>
<feature type="domain" description="Beta-lactamase-related" evidence="1">
    <location>
        <begin position="27"/>
        <end position="264"/>
    </location>
</feature>
<sequence>MARRSPWTRWSRAVEAAIRADPRMAQTADLVVRQGGQLVHRVSFAPGRPRDCFSMTKSVLAMLVGLAVDSGVVTLDDRVEDDATVRDFLTMTRGVASELEDVDRLMELPSGWEQAIRGRAHCWAPGTRFCYDNEAAHLLAIWLSRRVGDLEEYAAERLFGPLGIDEAEWLRDPEGHCFGAAHLRLSADSLAALGQLLLDGGTTSTQRLLDPAWVRAMTTAWTPGGPPENTGYGYLTWVDDDGFFFGGWAGQHTSVFPAYDLVVVTTGLPSLLPADWTPARAAVLAHLRTVPPVQRWQP</sequence>
<reference evidence="2 3" key="1">
    <citation type="submission" date="2016-10" db="EMBL/GenBank/DDBJ databases">
        <authorList>
            <person name="de Groot N.N."/>
        </authorList>
    </citation>
    <scope>NUCLEOTIDE SEQUENCE [LARGE SCALE GENOMIC DNA]</scope>
    <source>
        <strain evidence="2 3">DSM 22024</strain>
    </source>
</reference>
<dbReference type="Pfam" id="PF00144">
    <property type="entry name" value="Beta-lactamase"/>
    <property type="match status" value="1"/>
</dbReference>
<dbReference type="PANTHER" id="PTHR43283:SF7">
    <property type="entry name" value="BETA-LACTAMASE-RELATED DOMAIN-CONTAINING PROTEIN"/>
    <property type="match status" value="1"/>
</dbReference>
<evidence type="ECO:0000313" key="3">
    <source>
        <dbReference type="Proteomes" id="UP000198983"/>
    </source>
</evidence>
<dbReference type="Proteomes" id="UP000198983">
    <property type="component" value="Chromosome I"/>
</dbReference>
<dbReference type="EMBL" id="LT629732">
    <property type="protein sequence ID" value="SDR76129.1"/>
    <property type="molecule type" value="Genomic_DNA"/>
</dbReference>
<dbReference type="AlphaFoldDB" id="A0A1H1LQN2"/>